<gene>
    <name evidence="5" type="ORF">A0U93_13500</name>
</gene>
<evidence type="ECO:0000259" key="4">
    <source>
        <dbReference type="PROSITE" id="PS50977"/>
    </source>
</evidence>
<dbReference type="RefSeq" id="WP_077807816.1">
    <property type="nucleotide sequence ID" value="NZ_BJXS01000001.1"/>
</dbReference>
<dbReference type="InterPro" id="IPR050109">
    <property type="entry name" value="HTH-type_TetR-like_transc_reg"/>
</dbReference>
<evidence type="ECO:0000313" key="6">
    <source>
        <dbReference type="Proteomes" id="UP000188604"/>
    </source>
</evidence>
<feature type="region of interest" description="Disordered" evidence="3">
    <location>
        <begin position="1"/>
        <end position="24"/>
    </location>
</feature>
<keyword evidence="1 2" id="KW-0238">DNA-binding</keyword>
<feature type="DNA-binding region" description="H-T-H motif" evidence="2">
    <location>
        <begin position="50"/>
        <end position="69"/>
    </location>
</feature>
<dbReference type="PANTHER" id="PTHR30055:SF226">
    <property type="entry name" value="HTH-TYPE TRANSCRIPTIONAL REGULATOR PKSA"/>
    <property type="match status" value="1"/>
</dbReference>
<proteinExistence type="predicted"/>
<organism evidence="5 6">
    <name type="scientific">Neoasaia chiangmaiensis</name>
    <dbReference type="NCBI Taxonomy" id="320497"/>
    <lineage>
        <taxon>Bacteria</taxon>
        <taxon>Pseudomonadati</taxon>
        <taxon>Pseudomonadota</taxon>
        <taxon>Alphaproteobacteria</taxon>
        <taxon>Acetobacterales</taxon>
        <taxon>Acetobacteraceae</taxon>
        <taxon>Neoasaia</taxon>
    </lineage>
</organism>
<dbReference type="PRINTS" id="PR00455">
    <property type="entry name" value="HTHTETR"/>
</dbReference>
<protein>
    <recommendedName>
        <fullName evidence="4">HTH tetR-type domain-containing protein</fullName>
    </recommendedName>
</protein>
<dbReference type="PANTHER" id="PTHR30055">
    <property type="entry name" value="HTH-TYPE TRANSCRIPTIONAL REGULATOR RUTR"/>
    <property type="match status" value="1"/>
</dbReference>
<dbReference type="PROSITE" id="PS50977">
    <property type="entry name" value="HTH_TETR_2"/>
    <property type="match status" value="1"/>
</dbReference>
<dbReference type="InterPro" id="IPR009057">
    <property type="entry name" value="Homeodomain-like_sf"/>
</dbReference>
<dbReference type="AlphaFoldDB" id="A0A1U9KSR4"/>
<evidence type="ECO:0000256" key="3">
    <source>
        <dbReference type="SAM" id="MobiDB-lite"/>
    </source>
</evidence>
<dbReference type="Proteomes" id="UP000188604">
    <property type="component" value="Chromosome"/>
</dbReference>
<dbReference type="STRING" id="320497.A0U93_13500"/>
<keyword evidence="6" id="KW-1185">Reference proteome</keyword>
<name>A0A1U9KSR4_9PROT</name>
<evidence type="ECO:0000313" key="5">
    <source>
        <dbReference type="EMBL" id="AQS88769.1"/>
    </source>
</evidence>
<dbReference type="Gene3D" id="1.10.357.10">
    <property type="entry name" value="Tetracycline Repressor, domain 2"/>
    <property type="match status" value="1"/>
</dbReference>
<dbReference type="Pfam" id="PF00440">
    <property type="entry name" value="TetR_N"/>
    <property type="match status" value="1"/>
</dbReference>
<evidence type="ECO:0000256" key="1">
    <source>
        <dbReference type="ARBA" id="ARBA00023125"/>
    </source>
</evidence>
<reference evidence="5 6" key="1">
    <citation type="submission" date="2016-03" db="EMBL/GenBank/DDBJ databases">
        <title>Acetic acid bacteria sequencing.</title>
        <authorList>
            <person name="Brandt J."/>
            <person name="Jakob F."/>
            <person name="Vogel R.F."/>
        </authorList>
    </citation>
    <scope>NUCLEOTIDE SEQUENCE [LARGE SCALE GENOMIC DNA]</scope>
    <source>
        <strain evidence="5 6">NBRC 101099</strain>
    </source>
</reference>
<feature type="domain" description="HTH tetR-type" evidence="4">
    <location>
        <begin position="27"/>
        <end position="87"/>
    </location>
</feature>
<dbReference type="EMBL" id="CP014691">
    <property type="protein sequence ID" value="AQS88769.1"/>
    <property type="molecule type" value="Genomic_DNA"/>
</dbReference>
<sequence length="204" mass="22731">MMRDQDGYARISSHKSSAVTPKRQRGVDRVEKILTAAAEIFAESGYEATTMSAIAVRSSTAVGSLYRFFPDKKALAIEVLERFAVAQRERLDALCMRDDTRDPAGLADALLADAFQPDRLRQAASMLIDIRDDASSYRAAFQAEFCAHLAPLLCRVASLGEETARYRAVMVLHLMKLAHPFSQRTDGQRVSEELRRALRRVIAP</sequence>
<dbReference type="GO" id="GO:0000976">
    <property type="term" value="F:transcription cis-regulatory region binding"/>
    <property type="evidence" value="ECO:0007669"/>
    <property type="project" value="TreeGrafter"/>
</dbReference>
<dbReference type="GO" id="GO:0003700">
    <property type="term" value="F:DNA-binding transcription factor activity"/>
    <property type="evidence" value="ECO:0007669"/>
    <property type="project" value="TreeGrafter"/>
</dbReference>
<dbReference type="KEGG" id="nch:A0U93_13500"/>
<dbReference type="InterPro" id="IPR001647">
    <property type="entry name" value="HTH_TetR"/>
</dbReference>
<evidence type="ECO:0000256" key="2">
    <source>
        <dbReference type="PROSITE-ProRule" id="PRU00335"/>
    </source>
</evidence>
<accession>A0A1U9KSR4</accession>
<dbReference type="SUPFAM" id="SSF46689">
    <property type="entry name" value="Homeodomain-like"/>
    <property type="match status" value="1"/>
</dbReference>